<feature type="domain" description="PPIase FKBP-type" evidence="4">
    <location>
        <begin position="7"/>
        <end position="113"/>
    </location>
</feature>
<keyword evidence="3" id="KW-0697">Rotamase</keyword>
<dbReference type="PANTHER" id="PTHR46512">
    <property type="entry name" value="PEPTIDYLPROLYL ISOMERASE"/>
    <property type="match status" value="1"/>
</dbReference>
<keyword evidence="3 5" id="KW-0413">Isomerase</keyword>
<dbReference type="PANTHER" id="PTHR46512:SF11">
    <property type="entry name" value="PEPTIDYLPROLYL ISOMERASE"/>
    <property type="match status" value="1"/>
</dbReference>
<comment type="catalytic activity">
    <reaction evidence="3">
        <text>[protein]-peptidylproline (omega=180) = [protein]-peptidylproline (omega=0)</text>
        <dbReference type="Rhea" id="RHEA:16237"/>
        <dbReference type="Rhea" id="RHEA-COMP:10747"/>
        <dbReference type="Rhea" id="RHEA-COMP:10748"/>
        <dbReference type="ChEBI" id="CHEBI:83833"/>
        <dbReference type="ChEBI" id="CHEBI:83834"/>
        <dbReference type="EC" id="5.2.1.8"/>
    </reaction>
</comment>
<dbReference type="GO" id="GO:0003755">
    <property type="term" value="F:peptidyl-prolyl cis-trans isomerase activity"/>
    <property type="evidence" value="ECO:0007669"/>
    <property type="project" value="UniProtKB-KW"/>
</dbReference>
<evidence type="ECO:0000256" key="2">
    <source>
        <dbReference type="ARBA" id="ARBA00022803"/>
    </source>
</evidence>
<organism evidence="5">
    <name type="scientific">Medicago truncatula</name>
    <name type="common">Barrel medic</name>
    <name type="synonym">Medicago tribuloides</name>
    <dbReference type="NCBI Taxonomy" id="3880"/>
    <lineage>
        <taxon>Eukaryota</taxon>
        <taxon>Viridiplantae</taxon>
        <taxon>Streptophyta</taxon>
        <taxon>Embryophyta</taxon>
        <taxon>Tracheophyta</taxon>
        <taxon>Spermatophyta</taxon>
        <taxon>Magnoliopsida</taxon>
        <taxon>eudicotyledons</taxon>
        <taxon>Gunneridae</taxon>
        <taxon>Pentapetalae</taxon>
        <taxon>rosids</taxon>
        <taxon>fabids</taxon>
        <taxon>Fabales</taxon>
        <taxon>Fabaceae</taxon>
        <taxon>Papilionoideae</taxon>
        <taxon>50 kb inversion clade</taxon>
        <taxon>NPAAA clade</taxon>
        <taxon>Hologalegina</taxon>
        <taxon>IRL clade</taxon>
        <taxon>Trifolieae</taxon>
        <taxon>Medicago</taxon>
    </lineage>
</organism>
<dbReference type="SUPFAM" id="SSF54534">
    <property type="entry name" value="FKBP-like"/>
    <property type="match status" value="2"/>
</dbReference>
<accession>A0A396GEJ0</accession>
<proteinExistence type="predicted"/>
<dbReference type="InterPro" id="IPR001179">
    <property type="entry name" value="PPIase_FKBP_dom"/>
</dbReference>
<dbReference type="Gramene" id="rna45639">
    <property type="protein sequence ID" value="RHN39600.1"/>
    <property type="gene ID" value="gene45639"/>
</dbReference>
<dbReference type="Pfam" id="PF00254">
    <property type="entry name" value="FKBP_C"/>
    <property type="match status" value="1"/>
</dbReference>
<dbReference type="EMBL" id="PSQE01000008">
    <property type="protein sequence ID" value="RHN39600.1"/>
    <property type="molecule type" value="Genomic_DNA"/>
</dbReference>
<dbReference type="Gene3D" id="3.10.50.40">
    <property type="match status" value="2"/>
</dbReference>
<keyword evidence="2" id="KW-0802">TPR repeat</keyword>
<dbReference type="InterPro" id="IPR046357">
    <property type="entry name" value="PPIase_dom_sf"/>
</dbReference>
<evidence type="ECO:0000256" key="1">
    <source>
        <dbReference type="ARBA" id="ARBA00022737"/>
    </source>
</evidence>
<name>A0A396GEJ0_MEDTR</name>
<sequence>MLTMNSSRAIAVKYEARLDDGTLVKKSDGVEFTVKDGKCIQILMLSRLTSFSRESSLMFTRHVIGHFCLALSKAVKTMKKGEKAILTVKPQHGFRYMGKPAHGNEGSVPPNATSLQITLELVSWKTVSGVIFDKKVVKEGEGYKCNEGAVVKLKLIGKLQDGTVFFKKGYNDGESELFEFKTDDGNLNFSNVSPSH</sequence>
<dbReference type="PROSITE" id="PS50059">
    <property type="entry name" value="FKBP_PPIASE"/>
    <property type="match status" value="1"/>
</dbReference>
<evidence type="ECO:0000256" key="3">
    <source>
        <dbReference type="PROSITE-ProRule" id="PRU00277"/>
    </source>
</evidence>
<reference evidence="5" key="1">
    <citation type="journal article" date="2018" name="Nat. Plants">
        <title>Whole-genome landscape of Medicago truncatula symbiotic genes.</title>
        <authorList>
            <person name="Pecrix Y."/>
            <person name="Gamas P."/>
            <person name="Carrere S."/>
        </authorList>
    </citation>
    <scope>NUCLEOTIDE SEQUENCE</scope>
    <source>
        <tissue evidence="5">Leaves</tissue>
    </source>
</reference>
<evidence type="ECO:0000313" key="5">
    <source>
        <dbReference type="EMBL" id="RHN39600.1"/>
    </source>
</evidence>
<evidence type="ECO:0000259" key="4">
    <source>
        <dbReference type="PROSITE" id="PS50059"/>
    </source>
</evidence>
<dbReference type="EC" id="5.2.1.8" evidence="3"/>
<comment type="caution">
    <text evidence="5">The sequence shown here is derived from an EMBL/GenBank/DDBJ whole genome shotgun (WGS) entry which is preliminary data.</text>
</comment>
<gene>
    <name evidence="5" type="ORF">MtrunA17_Chr8g0345571</name>
</gene>
<protein>
    <recommendedName>
        <fullName evidence="3">peptidylprolyl isomerase</fullName>
        <ecNumber evidence="3">5.2.1.8</ecNumber>
    </recommendedName>
</protein>
<keyword evidence="1" id="KW-0677">Repeat</keyword>
<dbReference type="AlphaFoldDB" id="A0A396GEJ0"/>
<dbReference type="Proteomes" id="UP000265566">
    <property type="component" value="Chromosome 8"/>
</dbReference>
<dbReference type="InterPro" id="IPR050754">
    <property type="entry name" value="FKBP4/5/8-like"/>
</dbReference>